<name>A0A1F5L7L9_PENAI</name>
<dbReference type="InterPro" id="IPR002110">
    <property type="entry name" value="Ankyrin_rpt"/>
</dbReference>
<dbReference type="Pfam" id="PF12796">
    <property type="entry name" value="Ank_2"/>
    <property type="match status" value="4"/>
</dbReference>
<feature type="repeat" description="ANK" evidence="2">
    <location>
        <begin position="1532"/>
        <end position="1564"/>
    </location>
</feature>
<dbReference type="Proteomes" id="UP000177622">
    <property type="component" value="Unassembled WGS sequence"/>
</dbReference>
<dbReference type="InterPro" id="IPR005303">
    <property type="entry name" value="MOCOS_middle"/>
</dbReference>
<feature type="compositionally biased region" description="Low complexity" evidence="3">
    <location>
        <begin position="441"/>
        <end position="458"/>
    </location>
</feature>
<accession>A0A1F5L7L9</accession>
<dbReference type="InterPro" id="IPR036770">
    <property type="entry name" value="Ankyrin_rpt-contain_sf"/>
</dbReference>
<dbReference type="InterPro" id="IPR027417">
    <property type="entry name" value="P-loop_NTPase"/>
</dbReference>
<keyword evidence="1" id="KW-0677">Repeat</keyword>
<dbReference type="Gene3D" id="1.25.40.20">
    <property type="entry name" value="Ankyrin repeat-containing domain"/>
    <property type="match status" value="4"/>
</dbReference>
<dbReference type="SUPFAM" id="SSF48403">
    <property type="entry name" value="Ankyrin repeat"/>
    <property type="match status" value="1"/>
</dbReference>
<dbReference type="EMBL" id="LXJU01000023">
    <property type="protein sequence ID" value="OGE49182.1"/>
    <property type="molecule type" value="Genomic_DNA"/>
</dbReference>
<evidence type="ECO:0000313" key="5">
    <source>
        <dbReference type="EMBL" id="OGE49182.1"/>
    </source>
</evidence>
<feature type="region of interest" description="Disordered" evidence="3">
    <location>
        <begin position="395"/>
        <end position="463"/>
    </location>
</feature>
<feature type="repeat" description="ANK" evidence="2">
    <location>
        <begin position="1499"/>
        <end position="1531"/>
    </location>
</feature>
<feature type="repeat" description="ANK" evidence="2">
    <location>
        <begin position="1433"/>
        <end position="1465"/>
    </location>
</feature>
<dbReference type="STRING" id="1835702.A0A1F5L7L9"/>
<dbReference type="GeneID" id="34580233"/>
<dbReference type="Pfam" id="PF03473">
    <property type="entry name" value="MOSC"/>
    <property type="match status" value="1"/>
</dbReference>
<feature type="repeat" description="ANK" evidence="2">
    <location>
        <begin position="1599"/>
        <end position="1631"/>
    </location>
</feature>
<dbReference type="OrthoDB" id="17255at2759"/>
<evidence type="ECO:0000313" key="6">
    <source>
        <dbReference type="Proteomes" id="UP000177622"/>
    </source>
</evidence>
<gene>
    <name evidence="5" type="ORF">PENARI_c023G01980</name>
</gene>
<keyword evidence="6" id="KW-1185">Reference proteome</keyword>
<evidence type="ECO:0000256" key="1">
    <source>
        <dbReference type="ARBA" id="ARBA00022737"/>
    </source>
</evidence>
<dbReference type="PROSITE" id="PS50088">
    <property type="entry name" value="ANK_REPEAT"/>
    <property type="match status" value="10"/>
</dbReference>
<feature type="repeat" description="ANK" evidence="2">
    <location>
        <begin position="1298"/>
        <end position="1330"/>
    </location>
</feature>
<dbReference type="PROSITE" id="PS50297">
    <property type="entry name" value="ANK_REP_REGION"/>
    <property type="match status" value="9"/>
</dbReference>
<dbReference type="SMART" id="SM00248">
    <property type="entry name" value="ANK"/>
    <property type="match status" value="11"/>
</dbReference>
<feature type="region of interest" description="Disordered" evidence="3">
    <location>
        <begin position="1673"/>
        <end position="1720"/>
    </location>
</feature>
<proteinExistence type="predicted"/>
<dbReference type="Pfam" id="PF03476">
    <property type="entry name" value="MOSC_N"/>
    <property type="match status" value="1"/>
</dbReference>
<feature type="compositionally biased region" description="Low complexity" evidence="3">
    <location>
        <begin position="1682"/>
        <end position="1705"/>
    </location>
</feature>
<protein>
    <recommendedName>
        <fullName evidence="4">MOSC domain-containing protein</fullName>
    </recommendedName>
</protein>
<dbReference type="InterPro" id="IPR054471">
    <property type="entry name" value="GPIID_WHD"/>
</dbReference>
<feature type="compositionally biased region" description="Polar residues" evidence="3">
    <location>
        <begin position="486"/>
        <end position="496"/>
    </location>
</feature>
<feature type="repeat" description="ANK" evidence="2">
    <location>
        <begin position="1367"/>
        <end position="1399"/>
    </location>
</feature>
<dbReference type="SUPFAM" id="SSF52540">
    <property type="entry name" value="P-loop containing nucleoside triphosphate hydrolases"/>
    <property type="match status" value="1"/>
</dbReference>
<dbReference type="Gene3D" id="3.40.50.300">
    <property type="entry name" value="P-loop containing nucleotide triphosphate hydrolases"/>
    <property type="match status" value="1"/>
</dbReference>
<dbReference type="Pfam" id="PF24883">
    <property type="entry name" value="NPHP3_N"/>
    <property type="match status" value="1"/>
</dbReference>
<evidence type="ECO:0000259" key="4">
    <source>
        <dbReference type="PROSITE" id="PS51340"/>
    </source>
</evidence>
<evidence type="ECO:0000256" key="3">
    <source>
        <dbReference type="SAM" id="MobiDB-lite"/>
    </source>
</evidence>
<dbReference type="GO" id="GO:0030151">
    <property type="term" value="F:molybdenum ion binding"/>
    <property type="evidence" value="ECO:0007669"/>
    <property type="project" value="InterPro"/>
</dbReference>
<feature type="domain" description="MOSC" evidence="4">
    <location>
        <begin position="237"/>
        <end position="384"/>
    </location>
</feature>
<feature type="region of interest" description="Disordered" evidence="3">
    <location>
        <begin position="477"/>
        <end position="507"/>
    </location>
</feature>
<dbReference type="InterPro" id="IPR056884">
    <property type="entry name" value="NPHP3-like_N"/>
</dbReference>
<feature type="region of interest" description="Disordered" evidence="3">
    <location>
        <begin position="26"/>
        <end position="51"/>
    </location>
</feature>
<reference evidence="5 6" key="1">
    <citation type="journal article" date="2016" name="Sci. Rep.">
        <title>Penicillium arizonense, a new, genome sequenced fungal species, reveals a high chemical diversity in secreted metabolites.</title>
        <authorList>
            <person name="Grijseels S."/>
            <person name="Nielsen J.C."/>
            <person name="Randelovic M."/>
            <person name="Nielsen J."/>
            <person name="Nielsen K.F."/>
            <person name="Workman M."/>
            <person name="Frisvad J.C."/>
        </authorList>
    </citation>
    <scope>NUCLEOTIDE SEQUENCE [LARGE SCALE GENOMIC DNA]</scope>
    <source>
        <strain evidence="5 6">CBS 141311</strain>
    </source>
</reference>
<feature type="repeat" description="ANK" evidence="2">
    <location>
        <begin position="1400"/>
        <end position="1432"/>
    </location>
</feature>
<dbReference type="RefSeq" id="XP_022484635.1">
    <property type="nucleotide sequence ID" value="XM_022635499.1"/>
</dbReference>
<dbReference type="GO" id="GO:0003824">
    <property type="term" value="F:catalytic activity"/>
    <property type="evidence" value="ECO:0007669"/>
    <property type="project" value="InterPro"/>
</dbReference>
<dbReference type="InterPro" id="IPR005302">
    <property type="entry name" value="MoCF_Sase_C"/>
</dbReference>
<keyword evidence="2" id="KW-0040">ANK repeat</keyword>
<comment type="caution">
    <text evidence="5">The sequence shown here is derived from an EMBL/GenBank/DDBJ whole genome shotgun (WGS) entry which is preliminary data.</text>
</comment>
<organism evidence="5 6">
    <name type="scientific">Penicillium arizonense</name>
    <dbReference type="NCBI Taxonomy" id="1835702"/>
    <lineage>
        <taxon>Eukaryota</taxon>
        <taxon>Fungi</taxon>
        <taxon>Dikarya</taxon>
        <taxon>Ascomycota</taxon>
        <taxon>Pezizomycotina</taxon>
        <taxon>Eurotiomycetes</taxon>
        <taxon>Eurotiomycetidae</taxon>
        <taxon>Eurotiales</taxon>
        <taxon>Aspergillaceae</taxon>
        <taxon>Penicillium</taxon>
    </lineage>
</organism>
<dbReference type="Pfam" id="PF17100">
    <property type="entry name" value="NACHT_N"/>
    <property type="match status" value="1"/>
</dbReference>
<dbReference type="Pfam" id="PF22939">
    <property type="entry name" value="WHD_GPIID"/>
    <property type="match status" value="1"/>
</dbReference>
<evidence type="ECO:0000256" key="2">
    <source>
        <dbReference type="PROSITE-ProRule" id="PRU00023"/>
    </source>
</evidence>
<feature type="repeat" description="ANK" evidence="2">
    <location>
        <begin position="1334"/>
        <end position="1363"/>
    </location>
</feature>
<dbReference type="PROSITE" id="PS51340">
    <property type="entry name" value="MOSC"/>
    <property type="match status" value="1"/>
</dbReference>
<dbReference type="InterPro" id="IPR031359">
    <property type="entry name" value="NACHT_N"/>
</dbReference>
<dbReference type="PANTHER" id="PTHR10039:SF5">
    <property type="entry name" value="NACHT DOMAIN-CONTAINING PROTEIN"/>
    <property type="match status" value="1"/>
</dbReference>
<dbReference type="InterPro" id="IPR011037">
    <property type="entry name" value="Pyrv_Knase-like_insert_dom_sf"/>
</dbReference>
<feature type="compositionally biased region" description="Low complexity" evidence="3">
    <location>
        <begin position="409"/>
        <end position="423"/>
    </location>
</feature>
<dbReference type="PANTHER" id="PTHR10039">
    <property type="entry name" value="AMELOGENIN"/>
    <property type="match status" value="1"/>
</dbReference>
<dbReference type="SUPFAM" id="SSF50800">
    <property type="entry name" value="PK beta-barrel domain-like"/>
    <property type="match status" value="1"/>
</dbReference>
<feature type="repeat" description="ANK" evidence="2">
    <location>
        <begin position="1567"/>
        <end position="1599"/>
    </location>
</feature>
<dbReference type="GO" id="GO:0030170">
    <property type="term" value="F:pyridoxal phosphate binding"/>
    <property type="evidence" value="ECO:0007669"/>
    <property type="project" value="InterPro"/>
</dbReference>
<sequence length="1720" mass="192012">MSTTDIALGALTPPIRPKGCRRLGLPPGQSNLDDEFDPKYSEGFPSDQKDQGLPSWRVKALFTYPLKSCGAVELQLSNVVPTGLEFDRQFVFAEYSKEEWNIRTLRNAGFNRLALIHPEIWVPDPSASDYDTNLPEVKSDGVMLISYPRLTPAGWKGLPMKISMALKICASRHTFQVPLHAPQDSSFPLVPVRIWKDNPLAHDFGGLLPASLHAYMGFDHKSSPLTLFRASAPHTRQIFRNAPRKENLGFQPNTAFADAYPIHLLSISSHRDVAARCAYAIPRLSIRRFRANIIIQGPAAFAEDHWKRLAIGGTEIHASCRTVRCRLPNVDPESGDRHKAEPDRTLKAYRRIDDGDRTNACLGMQLVPTKEAFMLHVGDEVRVLETGEHRYIKMLAPDPKQSSKKSSVKTDSSSVASVAVQPSEEPTPALVPVLIQSSDDSAAQPSEEPPGSSEIPSAKPETSIPKTCIQDELSVSEPVSVPTSTQASSDVPQQSNRPEDAPRSLNNEPDLWLRAYKVLQEQQPELMKAYNTHLASLQHDQEHGSGIPNESSVKSVVNQLLDNREKKQYRVPLLKKDVKIRDQVEKVARFVLWFDPIVKNAVSTQPYAALAWSGASLLLPLLTSGSTENEAMLKGFNSLSDVQLYWQICEENYLKKKGLEKQKYEKKDLNYEQLLECLVKLYTLIFEYQALVICHLSKKQRSRAWDDMTKSTDWVAKITEITKLSGDYSKLIDRYEATKISEIRDSKLEQLNYSRRILEDLRNLVEATSKQSQANNQDRYERALLQDFAPRDGGWEDHKNINPTRVKDTCEWFFKDERFRKWRNTNTSSILWVSASPGCGKSVLSRALIDEQHLYRSVATTVCYFFFKDGAENRMHAADALSAILHQLFEHDTENHLIKFALPSHRAHGQKLSTNFSELWQILLKCVESPNTGEIVVLLDALDECKSESWKSLLEKLVEYYSQRPSDQPSKLKFLITSRPYDDIELQFREFNKASTYFAFDADENSGEIGKDIDKVIDAKMENDTIFEEKDRLLIAKKLKTMEQRTYLWLHLTFNIIQESPSSFEQWPDLEELLSSLPQKVSDAYEKILSRSKDKKQTAALLQIMLAATRPLTLDEANRALTLAVKLKTCDSYTTLVSRGWREETFEQKVKNLCGLFISVYDSKLFFIHQTAREFLIHRPQLGQWGGQLEMSQSHAQMANVCLRYLSCLGKSELELINEVYQELFEEDEEPAVSFQEIIEMEIDRKLALSRYSAQHWVYHASHSKDEESIQDSLSQFLLPQGLSYVIWGKIHNPDRCDQASPLYHASSAGLQNTARLLLEQGANPNAIEHPLGSSIHVASKNGHIGIVQLLIGSGADVNAVAPRYGIHGTALEAASAEGHIDIVQLLMAKGAGFDAEDRYRRSAFRAASAAGHIDIVQLLIAKGADVNADDFFHRSALQAASAEGHIDIVQLLIAKGADVNADNTFHRSALQDASAEGHIDIVQLLIAKGADVNAGDVFHRSALRAASAEGHIDIMQLLIAKGADVNAEDVFHRSVLQAASAKGHVDIMQLLLENGAYVNSAYNKYEGYNALIAASERGYKDIVQLLLDNGANSNANDGCDNALMRAAERGHMESVQLLFDYGANFDLPNDLPGQDLSSHYFGSGYINALDAASRSGHEEIVQLLLERGATWPENKSLRPGSSADNASADNASADNASADNASADDTGEDDSSVHDSGHP</sequence>
<feature type="repeat" description="ANK" evidence="2">
    <location>
        <begin position="1466"/>
        <end position="1498"/>
    </location>
</feature>